<sequence length="103" mass="11723">MDIDLTRIIPQFSPGDRVWLNAVPFDVPVCACKRVYGCEGLYMGKGMDVIIQEWKLCLPLCKACHRVMNVGPPDWYCVINSAGKWYIAPYTWLTPIPEDGDEK</sequence>
<evidence type="ECO:0000313" key="1">
    <source>
        <dbReference type="EMBL" id="KKN49948.1"/>
    </source>
</evidence>
<accession>A0A0F9U8I4</accession>
<proteinExistence type="predicted"/>
<organism evidence="1">
    <name type="scientific">marine sediment metagenome</name>
    <dbReference type="NCBI Taxonomy" id="412755"/>
    <lineage>
        <taxon>unclassified sequences</taxon>
        <taxon>metagenomes</taxon>
        <taxon>ecological metagenomes</taxon>
    </lineage>
</organism>
<dbReference type="EMBL" id="LAZR01001142">
    <property type="protein sequence ID" value="KKN49948.1"/>
    <property type="molecule type" value="Genomic_DNA"/>
</dbReference>
<gene>
    <name evidence="1" type="ORF">LCGC14_0637490</name>
</gene>
<reference evidence="1" key="1">
    <citation type="journal article" date="2015" name="Nature">
        <title>Complex archaea that bridge the gap between prokaryotes and eukaryotes.</title>
        <authorList>
            <person name="Spang A."/>
            <person name="Saw J.H."/>
            <person name="Jorgensen S.L."/>
            <person name="Zaremba-Niedzwiedzka K."/>
            <person name="Martijn J."/>
            <person name="Lind A.E."/>
            <person name="van Eijk R."/>
            <person name="Schleper C."/>
            <person name="Guy L."/>
            <person name="Ettema T.J."/>
        </authorList>
    </citation>
    <scope>NUCLEOTIDE SEQUENCE</scope>
</reference>
<dbReference type="AlphaFoldDB" id="A0A0F9U8I4"/>
<name>A0A0F9U8I4_9ZZZZ</name>
<comment type="caution">
    <text evidence="1">The sequence shown here is derived from an EMBL/GenBank/DDBJ whole genome shotgun (WGS) entry which is preliminary data.</text>
</comment>
<protein>
    <submittedName>
        <fullName evidence="1">Uncharacterized protein</fullName>
    </submittedName>
</protein>